<proteinExistence type="predicted"/>
<sequence length="38" mass="4230">MSLQEILSDETLRECSGVVAENILMSMFAKSLDIITKI</sequence>
<gene>
    <name evidence="1" type="ORF">HFN_0887</name>
</gene>
<comment type="caution">
    <text evidence="1">The sequence shown here is derived from an EMBL/GenBank/DDBJ whole genome shotgun (WGS) entry which is preliminary data.</text>
</comment>
<dbReference type="EMBL" id="BASD01000025">
    <property type="protein sequence ID" value="GAD19647.1"/>
    <property type="molecule type" value="Genomic_DNA"/>
</dbReference>
<dbReference type="Proteomes" id="UP000018143">
    <property type="component" value="Unassembled WGS sequence"/>
</dbReference>
<dbReference type="AlphaFoldDB" id="T1DWR9"/>
<name>T1DWR9_9HELI</name>
<accession>T1DWR9</accession>
<dbReference type="STRING" id="1325130.HFN_0887"/>
<organism evidence="1 2">
    <name type="scientific">Helicobacter fennelliae MRY12-0050</name>
    <dbReference type="NCBI Taxonomy" id="1325130"/>
    <lineage>
        <taxon>Bacteria</taxon>
        <taxon>Pseudomonadati</taxon>
        <taxon>Campylobacterota</taxon>
        <taxon>Epsilonproteobacteria</taxon>
        <taxon>Campylobacterales</taxon>
        <taxon>Helicobacteraceae</taxon>
        <taxon>Helicobacter</taxon>
    </lineage>
</organism>
<protein>
    <submittedName>
        <fullName evidence="1">Uncharacterized protein</fullName>
    </submittedName>
</protein>
<reference evidence="1 2" key="1">
    <citation type="journal article" date="2013" name="Genome Announc.">
        <title>Draft Genome Sequence of Helicobacter fennelliae Strain MRY12-0050, Isolated from a Bacteremia Patient.</title>
        <authorList>
            <person name="Rimbara E."/>
            <person name="Matsui M."/>
            <person name="Mori S."/>
            <person name="Suzuki S."/>
            <person name="Suzuki M."/>
            <person name="Kim H."/>
            <person name="Sekizuka T."/>
            <person name="Kuroda M."/>
            <person name="Shibayama K."/>
        </authorList>
    </citation>
    <scope>NUCLEOTIDE SEQUENCE [LARGE SCALE GENOMIC DNA]</scope>
    <source>
        <strain evidence="1 2">MRY12-0050</strain>
    </source>
</reference>
<evidence type="ECO:0000313" key="2">
    <source>
        <dbReference type="Proteomes" id="UP000018143"/>
    </source>
</evidence>
<keyword evidence="2" id="KW-1185">Reference proteome</keyword>
<evidence type="ECO:0000313" key="1">
    <source>
        <dbReference type="EMBL" id="GAD19647.1"/>
    </source>
</evidence>